<dbReference type="InterPro" id="IPR027417">
    <property type="entry name" value="P-loop_NTPase"/>
</dbReference>
<name>A0A517VMB6_9PLAN</name>
<dbReference type="Proteomes" id="UP000316855">
    <property type="component" value="Chromosome"/>
</dbReference>
<evidence type="ECO:0008006" key="3">
    <source>
        <dbReference type="Google" id="ProtNLM"/>
    </source>
</evidence>
<keyword evidence="2" id="KW-1185">Reference proteome</keyword>
<dbReference type="OrthoDB" id="265784at2"/>
<proteinExistence type="predicted"/>
<organism evidence="1 2">
    <name type="scientific">Gimesia algae</name>
    <dbReference type="NCBI Taxonomy" id="2527971"/>
    <lineage>
        <taxon>Bacteria</taxon>
        <taxon>Pseudomonadati</taxon>
        <taxon>Planctomycetota</taxon>
        <taxon>Planctomycetia</taxon>
        <taxon>Planctomycetales</taxon>
        <taxon>Planctomycetaceae</taxon>
        <taxon>Gimesia</taxon>
    </lineage>
</organism>
<protein>
    <recommendedName>
        <fullName evidence="3">Sulfotransferase family protein</fullName>
    </recommendedName>
</protein>
<sequence>MLVNHSLKMVFMHAPKCAGMALSHWLTEHYGFADYAKPDERCPDGDVIERHRYMLPAECQGYEIITCVREPFARWESFYLYYCLQLGVTETFDQFTRTHLEWMPRQAEYTRHAAYVLRVNELDREVLKLPFVGQPVPEIPRLNVSGYSPEYERVKQQIEWTAELRALVSQRFDSDFWI</sequence>
<dbReference type="RefSeq" id="WP_145232082.1">
    <property type="nucleotide sequence ID" value="NZ_CP036343.1"/>
</dbReference>
<evidence type="ECO:0000313" key="2">
    <source>
        <dbReference type="Proteomes" id="UP000316855"/>
    </source>
</evidence>
<dbReference type="AlphaFoldDB" id="A0A517VMB6"/>
<dbReference type="Gene3D" id="3.40.50.300">
    <property type="entry name" value="P-loop containing nucleotide triphosphate hydrolases"/>
    <property type="match status" value="1"/>
</dbReference>
<dbReference type="EMBL" id="CP036343">
    <property type="protein sequence ID" value="QDT94154.1"/>
    <property type="molecule type" value="Genomic_DNA"/>
</dbReference>
<evidence type="ECO:0000313" key="1">
    <source>
        <dbReference type="EMBL" id="QDT94154.1"/>
    </source>
</evidence>
<dbReference type="KEGG" id="gax:Pan161_58470"/>
<gene>
    <name evidence="1" type="ORF">Pan161_58470</name>
</gene>
<accession>A0A517VMB6</accession>
<reference evidence="1 2" key="1">
    <citation type="submission" date="2019-02" db="EMBL/GenBank/DDBJ databases">
        <title>Deep-cultivation of Planctomycetes and their phenomic and genomic characterization uncovers novel biology.</title>
        <authorList>
            <person name="Wiegand S."/>
            <person name="Jogler M."/>
            <person name="Boedeker C."/>
            <person name="Pinto D."/>
            <person name="Vollmers J."/>
            <person name="Rivas-Marin E."/>
            <person name="Kohn T."/>
            <person name="Peeters S.H."/>
            <person name="Heuer A."/>
            <person name="Rast P."/>
            <person name="Oberbeckmann S."/>
            <person name="Bunk B."/>
            <person name="Jeske O."/>
            <person name="Meyerdierks A."/>
            <person name="Storesund J.E."/>
            <person name="Kallscheuer N."/>
            <person name="Luecker S."/>
            <person name="Lage O.M."/>
            <person name="Pohl T."/>
            <person name="Merkel B.J."/>
            <person name="Hornburger P."/>
            <person name="Mueller R.-W."/>
            <person name="Bruemmer F."/>
            <person name="Labrenz M."/>
            <person name="Spormann A.M."/>
            <person name="Op den Camp H."/>
            <person name="Overmann J."/>
            <person name="Amann R."/>
            <person name="Jetten M.S.M."/>
            <person name="Mascher T."/>
            <person name="Medema M.H."/>
            <person name="Devos D.P."/>
            <person name="Kaster A.-K."/>
            <person name="Ovreas L."/>
            <person name="Rohde M."/>
            <person name="Galperin M.Y."/>
            <person name="Jogler C."/>
        </authorList>
    </citation>
    <scope>NUCLEOTIDE SEQUENCE [LARGE SCALE GENOMIC DNA]</scope>
    <source>
        <strain evidence="1 2">Pan161</strain>
    </source>
</reference>
<dbReference type="SUPFAM" id="SSF52540">
    <property type="entry name" value="P-loop containing nucleoside triphosphate hydrolases"/>
    <property type="match status" value="1"/>
</dbReference>